<dbReference type="InterPro" id="IPR050792">
    <property type="entry name" value="ADP-ribosylglycohydrolase"/>
</dbReference>
<dbReference type="Proteomes" id="UP000266313">
    <property type="component" value="Chromosome"/>
</dbReference>
<dbReference type="InterPro" id="IPR036705">
    <property type="entry name" value="Ribosyl_crysJ1_sf"/>
</dbReference>
<dbReference type="AlphaFoldDB" id="A0A250L0F9"/>
<keyword evidence="2" id="KW-0378">Hydrolase</keyword>
<feature type="binding site" evidence="1">
    <location>
        <position position="184"/>
    </location>
    <ligand>
        <name>Mg(2+)</name>
        <dbReference type="ChEBI" id="CHEBI:18420"/>
        <label>1</label>
    </ligand>
</feature>
<comment type="cofactor">
    <cofactor evidence="1">
        <name>Mg(2+)</name>
        <dbReference type="ChEBI" id="CHEBI:18420"/>
    </cofactor>
    <text evidence="1">Binds 2 magnesium ions per subunit.</text>
</comment>
<feature type="binding site" evidence="1">
    <location>
        <position position="187"/>
    </location>
    <ligand>
        <name>Mg(2+)</name>
        <dbReference type="ChEBI" id="CHEBI:18420"/>
        <label>1</label>
    </ligand>
</feature>
<organism evidence="2 3">
    <name type="scientific">Methylocaldum marinum</name>
    <dbReference type="NCBI Taxonomy" id="1432792"/>
    <lineage>
        <taxon>Bacteria</taxon>
        <taxon>Pseudomonadati</taxon>
        <taxon>Pseudomonadota</taxon>
        <taxon>Gammaproteobacteria</taxon>
        <taxon>Methylococcales</taxon>
        <taxon>Methylococcaceae</taxon>
        <taxon>Methylocaldum</taxon>
    </lineage>
</organism>
<dbReference type="GO" id="GO:0016787">
    <property type="term" value="F:hydrolase activity"/>
    <property type="evidence" value="ECO:0007669"/>
    <property type="project" value="UniProtKB-KW"/>
</dbReference>
<keyword evidence="1" id="KW-0460">Magnesium</keyword>
<evidence type="ECO:0000256" key="1">
    <source>
        <dbReference type="PIRSR" id="PIRSR605502-1"/>
    </source>
</evidence>
<gene>
    <name evidence="2" type="ORF">sS8_3582</name>
</gene>
<reference evidence="2 3" key="1">
    <citation type="submission" date="2016-12" db="EMBL/GenBank/DDBJ databases">
        <title>Genome sequencing of Methylocaldum marinum.</title>
        <authorList>
            <person name="Takeuchi M."/>
            <person name="Kamagata Y."/>
            <person name="Hiraoka S."/>
            <person name="Oshima K."/>
            <person name="Hattori M."/>
            <person name="Iwasaki W."/>
        </authorList>
    </citation>
    <scope>NUCLEOTIDE SEQUENCE [LARGE SCALE GENOMIC DNA]</scope>
    <source>
        <strain evidence="2 3">S8</strain>
    </source>
</reference>
<dbReference type="PANTHER" id="PTHR16222">
    <property type="entry name" value="ADP-RIBOSYLGLYCOHYDROLASE"/>
    <property type="match status" value="1"/>
</dbReference>
<evidence type="ECO:0000313" key="2">
    <source>
        <dbReference type="EMBL" id="BBA35519.1"/>
    </source>
</evidence>
<dbReference type="KEGG" id="mmai:sS8_3582"/>
<feature type="binding site" evidence="1">
    <location>
        <position position="186"/>
    </location>
    <ligand>
        <name>Mg(2+)</name>
        <dbReference type="ChEBI" id="CHEBI:18420"/>
        <label>1</label>
    </ligand>
</feature>
<sequence length="235" mass="25918">MECYCYWYQYGAYTPEGVCVDIGVSTRKALERFLTDGEPYAGSTDPFSAGNGSLSRLAPVVLFFSDDFETAIYFAGESSRTTHQAIEAIDACRYFAALLFGAINGESKEKLLTGLYSPVPGYWSDHPLTPSIEQIARGSYKNKPREQIASSGYVVHTLEAALWAFYRNDDFRSGLLEAVNLADDADSVGAVYGQLAGAYYGETSLPIEWILHLHEAQGFYHFAEDIMAAKSEVTD</sequence>
<name>A0A250L0F9_9GAMM</name>
<dbReference type="GO" id="GO:0046872">
    <property type="term" value="F:metal ion binding"/>
    <property type="evidence" value="ECO:0007669"/>
    <property type="project" value="UniProtKB-KW"/>
</dbReference>
<evidence type="ECO:0000313" key="3">
    <source>
        <dbReference type="Proteomes" id="UP000266313"/>
    </source>
</evidence>
<accession>A0A250L0F9</accession>
<proteinExistence type="predicted"/>
<keyword evidence="1" id="KW-0479">Metal-binding</keyword>
<dbReference type="Pfam" id="PF03747">
    <property type="entry name" value="ADP_ribosyl_GH"/>
    <property type="match status" value="1"/>
</dbReference>
<dbReference type="EMBL" id="AP017928">
    <property type="protein sequence ID" value="BBA35519.1"/>
    <property type="molecule type" value="Genomic_DNA"/>
</dbReference>
<dbReference type="SUPFAM" id="SSF101478">
    <property type="entry name" value="ADP-ribosylglycohydrolase"/>
    <property type="match status" value="1"/>
</dbReference>
<protein>
    <submittedName>
        <fullName evidence="2">ADP-ribosylglycohydrolase</fullName>
    </submittedName>
</protein>
<dbReference type="PANTHER" id="PTHR16222:SF12">
    <property type="entry name" value="ADP-RIBOSYLGLYCOHYDROLASE-RELATED"/>
    <property type="match status" value="1"/>
</dbReference>
<dbReference type="InterPro" id="IPR005502">
    <property type="entry name" value="Ribosyl_crysJ1"/>
</dbReference>
<keyword evidence="3" id="KW-1185">Reference proteome</keyword>
<dbReference type="Gene3D" id="1.10.4080.10">
    <property type="entry name" value="ADP-ribosylation/Crystallin J1"/>
    <property type="match status" value="1"/>
</dbReference>